<dbReference type="Proteomes" id="UP000187406">
    <property type="component" value="Unassembled WGS sequence"/>
</dbReference>
<organism evidence="2 3">
    <name type="scientific">Cephalotus follicularis</name>
    <name type="common">Albany pitcher plant</name>
    <dbReference type="NCBI Taxonomy" id="3775"/>
    <lineage>
        <taxon>Eukaryota</taxon>
        <taxon>Viridiplantae</taxon>
        <taxon>Streptophyta</taxon>
        <taxon>Embryophyta</taxon>
        <taxon>Tracheophyta</taxon>
        <taxon>Spermatophyta</taxon>
        <taxon>Magnoliopsida</taxon>
        <taxon>eudicotyledons</taxon>
        <taxon>Gunneridae</taxon>
        <taxon>Pentapetalae</taxon>
        <taxon>rosids</taxon>
        <taxon>fabids</taxon>
        <taxon>Oxalidales</taxon>
        <taxon>Cephalotaceae</taxon>
        <taxon>Cephalotus</taxon>
    </lineage>
</organism>
<accession>A0A1Q3BM09</accession>
<gene>
    <name evidence="2" type="ORF">CFOL_v3_12461</name>
</gene>
<protein>
    <submittedName>
        <fullName evidence="2">Zf-CCHC_4 domain-containing protein</fullName>
    </submittedName>
</protein>
<keyword evidence="3" id="KW-1185">Reference proteome</keyword>
<dbReference type="AlphaFoldDB" id="A0A1Q3BM09"/>
<dbReference type="EMBL" id="BDDD01000674">
    <property type="protein sequence ID" value="GAV68958.1"/>
    <property type="molecule type" value="Genomic_DNA"/>
</dbReference>
<feature type="region of interest" description="Disordered" evidence="1">
    <location>
        <begin position="180"/>
        <end position="209"/>
    </location>
</feature>
<dbReference type="InterPro" id="IPR040256">
    <property type="entry name" value="At4g02000-like"/>
</dbReference>
<proteinExistence type="predicted"/>
<evidence type="ECO:0000313" key="2">
    <source>
        <dbReference type="EMBL" id="GAV68958.1"/>
    </source>
</evidence>
<dbReference type="PANTHER" id="PTHR31286">
    <property type="entry name" value="GLYCINE-RICH CELL WALL STRUCTURAL PROTEIN 1.8-LIKE"/>
    <property type="match status" value="1"/>
</dbReference>
<dbReference type="PANTHER" id="PTHR31286:SF180">
    <property type="entry name" value="OS10G0362600 PROTEIN"/>
    <property type="match status" value="1"/>
</dbReference>
<sequence>MDAPTTKRHTLTYARVCVDMAASRPFPSSFLLDLDDGDTTTIGVEYPWRPHVCTMCKVFDHSHKTCPKTTRREWLLKPVVEACRKPEDVEGWITVKRKNTQVDIGTTPLSKDAGQTSLENWQVAKGKTPNNAPKTPTLLDMISTPALTPQEYNQVNSKASFFDGGGILKDTRGKAIIDASSFGNTSGSKKKKKQGQSGTLAHLFSLPND</sequence>
<reference evidence="3" key="1">
    <citation type="submission" date="2016-04" db="EMBL/GenBank/DDBJ databases">
        <title>Cephalotus genome sequencing.</title>
        <authorList>
            <person name="Fukushima K."/>
            <person name="Hasebe M."/>
            <person name="Fang X."/>
        </authorList>
    </citation>
    <scope>NUCLEOTIDE SEQUENCE [LARGE SCALE GENOMIC DNA]</scope>
    <source>
        <strain evidence="3">cv. St1</strain>
    </source>
</reference>
<evidence type="ECO:0000313" key="3">
    <source>
        <dbReference type="Proteomes" id="UP000187406"/>
    </source>
</evidence>
<comment type="caution">
    <text evidence="2">The sequence shown here is derived from an EMBL/GenBank/DDBJ whole genome shotgun (WGS) entry which is preliminary data.</text>
</comment>
<dbReference type="InParanoid" id="A0A1Q3BM09"/>
<evidence type="ECO:0000256" key="1">
    <source>
        <dbReference type="SAM" id="MobiDB-lite"/>
    </source>
</evidence>
<name>A0A1Q3BM09_CEPFO</name>